<dbReference type="PANTHER" id="PTHR13742">
    <property type="entry name" value="RETINOBLASTOMA-ASSOCIATED PROTEIN RB -RELATED"/>
    <property type="match status" value="1"/>
</dbReference>
<organism evidence="15 16">
    <name type="scientific">Aplysia californica</name>
    <name type="common">California sea hare</name>
    <dbReference type="NCBI Taxonomy" id="6500"/>
    <lineage>
        <taxon>Eukaryota</taxon>
        <taxon>Metazoa</taxon>
        <taxon>Spiralia</taxon>
        <taxon>Lophotrochozoa</taxon>
        <taxon>Mollusca</taxon>
        <taxon>Gastropoda</taxon>
        <taxon>Heterobranchia</taxon>
        <taxon>Euthyneura</taxon>
        <taxon>Tectipleura</taxon>
        <taxon>Aplysiida</taxon>
        <taxon>Aplysioidea</taxon>
        <taxon>Aplysiidae</taxon>
        <taxon>Aplysia</taxon>
    </lineage>
</organism>
<feature type="compositionally biased region" description="Low complexity" evidence="10">
    <location>
        <begin position="642"/>
        <end position="655"/>
    </location>
</feature>
<dbReference type="SUPFAM" id="SSF47954">
    <property type="entry name" value="Cyclin-like"/>
    <property type="match status" value="2"/>
</dbReference>
<dbReference type="InterPro" id="IPR002720">
    <property type="entry name" value="RB_A"/>
</dbReference>
<keyword evidence="6" id="KW-0805">Transcription regulation</keyword>
<dbReference type="PANTHER" id="PTHR13742:SF36">
    <property type="entry name" value="RETINOBLASTOMA-ASSOCIATED PROTEIN"/>
    <property type="match status" value="1"/>
</dbReference>
<accession>A0ABM0K1A6</accession>
<dbReference type="InterPro" id="IPR024599">
    <property type="entry name" value="RB_N"/>
</dbReference>
<dbReference type="InterPro" id="IPR013763">
    <property type="entry name" value="Cyclin-like_dom"/>
</dbReference>
<evidence type="ECO:0000256" key="7">
    <source>
        <dbReference type="ARBA" id="ARBA00023163"/>
    </source>
</evidence>
<dbReference type="InterPro" id="IPR015030">
    <property type="entry name" value="RB_C"/>
</dbReference>
<sequence>MISAPTDDTEEGMKEIQEEIVSDYSDVYASGEDHPLHQFCARLVVPRDVEGRAGKILRAVDQADLSDHKMSQMETIACVVFMASVEVRMPYLREDLNEAVEHLLPHSVTVNKILQVADINIKSFFDTINILKDKLLPADSVTNYLISIERNYCVVAALHNTFQTRMCSSVFRNEGRSGDEEYVLPPIPETEGVSFRRKQCWVLFLLAKHYLLKEVKELFPNFQLLVCALEFVLRQTPSFLLHSPYDSFRFESSSATDDSTVLLDHLVSDFDLPLSEQVSYMNKIALPYFQTLLTNDGQLDLDQLCAEYDVIYKKGGGIDEMLFLERDWHLMPLDITSGFDALSIDNDRQKDKQSSPLGSMTPTRAAVSTVQQFMSIVKPMKAEPTKSLLKIFKWCKPDPTELVREQVLALQNAFVNKYKTLMGQKDIYVPCCRYSNAIRLFFKVLESMLEKESKRLSENLLGTLLQKKEFIQSMVAVSCEVTIATFGQSWSQASGSMTSEAAKSKFPWVLEIFDLQAYEFYKVIESFIKAEPLLPAVIVKHLQNVEQYILESLAWKKDSMLFNVMGTWEVGQMTTPTNSPAKSPDKSNSVRAEQNESPAHLFMSPVRQLFPPQGSPVKVEQSASTPISSPSKTESPAKEGSPAHSANSSSDTSTSVRPPARKSQSLSHFLSRVCRLGYCRLSKLCTNLQIAKDVQHKIWTCFEHCVTQMPNLIKNRHIDQILMCCIFGMCKVVGQDVRFKSIVHEYKTMAHARPEIHKHVYINRNKVDSIIVFYNHVFLQNIKPYILQFSPQRPTTPQLSPLPKHAQASPRHSLLGKRKFTVSPMKDSEFKTPASPSQMTPSTRLLYSFGDTIGSSEKLKHINATMMARGSMSAKKKLNLDDMAPLSTPSVPKSSKSLDFSSEPPQPE</sequence>
<feature type="region of interest" description="Disordered" evidence="10">
    <location>
        <begin position="572"/>
        <end position="596"/>
    </location>
</feature>
<reference evidence="16" key="1">
    <citation type="submission" date="2025-08" db="UniProtKB">
        <authorList>
            <consortium name="RefSeq"/>
        </authorList>
    </citation>
    <scope>IDENTIFICATION</scope>
</reference>
<keyword evidence="4" id="KW-0597">Phosphoprotein</keyword>
<dbReference type="InterPro" id="IPR002719">
    <property type="entry name" value="RB_B"/>
</dbReference>
<evidence type="ECO:0000256" key="10">
    <source>
        <dbReference type="SAM" id="MobiDB-lite"/>
    </source>
</evidence>
<keyword evidence="5" id="KW-0156">Chromatin regulator</keyword>
<evidence type="ECO:0000259" key="11">
    <source>
        <dbReference type="SMART" id="SM00385"/>
    </source>
</evidence>
<dbReference type="InterPro" id="IPR036915">
    <property type="entry name" value="Cyclin-like_sf"/>
</dbReference>
<dbReference type="SMART" id="SM01368">
    <property type="entry name" value="RB_A"/>
    <property type="match status" value="1"/>
</dbReference>
<evidence type="ECO:0000259" key="13">
    <source>
        <dbReference type="SMART" id="SM01368"/>
    </source>
</evidence>
<evidence type="ECO:0000256" key="9">
    <source>
        <dbReference type="ARBA" id="ARBA00023306"/>
    </source>
</evidence>
<evidence type="ECO:0000313" key="15">
    <source>
        <dbReference type="Proteomes" id="UP000694888"/>
    </source>
</evidence>
<evidence type="ECO:0000256" key="8">
    <source>
        <dbReference type="ARBA" id="ARBA00023242"/>
    </source>
</evidence>
<feature type="region of interest" description="Disordered" evidence="10">
    <location>
        <begin position="612"/>
        <end position="662"/>
    </location>
</feature>
<proteinExistence type="inferred from homology"/>
<dbReference type="Gene3D" id="1.10.472.10">
    <property type="entry name" value="Cyclin-like"/>
    <property type="match status" value="2"/>
</dbReference>
<dbReference type="Proteomes" id="UP000694888">
    <property type="component" value="Unplaced"/>
</dbReference>
<dbReference type="SMART" id="SM01369">
    <property type="entry name" value="Rb_C"/>
    <property type="match status" value="1"/>
</dbReference>
<dbReference type="GeneID" id="101848233"/>
<evidence type="ECO:0000256" key="3">
    <source>
        <dbReference type="ARBA" id="ARBA00022491"/>
    </source>
</evidence>
<evidence type="ECO:0000256" key="6">
    <source>
        <dbReference type="ARBA" id="ARBA00023015"/>
    </source>
</evidence>
<dbReference type="InterPro" id="IPR028309">
    <property type="entry name" value="RB_fam"/>
</dbReference>
<protein>
    <submittedName>
        <fullName evidence="16">Retinoblastoma-associated protein</fullName>
    </submittedName>
</protein>
<name>A0ABM0K1A6_APLCA</name>
<keyword evidence="8" id="KW-0539">Nucleus</keyword>
<keyword evidence="7" id="KW-0804">Transcription</keyword>
<evidence type="ECO:0000313" key="16">
    <source>
        <dbReference type="RefSeq" id="XP_005106407.1"/>
    </source>
</evidence>
<dbReference type="RefSeq" id="XP_005106407.1">
    <property type="nucleotide sequence ID" value="XM_005106350.3"/>
</dbReference>
<feature type="domain" description="Retinoblastoma-associated protein C-terminal" evidence="14">
    <location>
        <begin position="786"/>
        <end position="905"/>
    </location>
</feature>
<feature type="domain" description="Retinoblastoma-associated protein A-box" evidence="13">
    <location>
        <begin position="361"/>
        <end position="565"/>
    </location>
</feature>
<dbReference type="SMART" id="SM00385">
    <property type="entry name" value="CYCLIN"/>
    <property type="match status" value="1"/>
</dbReference>
<evidence type="ECO:0000256" key="5">
    <source>
        <dbReference type="ARBA" id="ARBA00022853"/>
    </source>
</evidence>
<feature type="domain" description="Retinoblastoma-associated protein N-terminal" evidence="12">
    <location>
        <begin position="102"/>
        <end position="235"/>
    </location>
</feature>
<dbReference type="Pfam" id="PF01858">
    <property type="entry name" value="RB_A"/>
    <property type="match status" value="1"/>
</dbReference>
<keyword evidence="15" id="KW-1185">Reference proteome</keyword>
<comment type="subcellular location">
    <subcellularLocation>
        <location evidence="1">Nucleus</location>
    </subcellularLocation>
</comment>
<dbReference type="Pfam" id="PF01857">
    <property type="entry name" value="RB_B"/>
    <property type="match status" value="1"/>
</dbReference>
<feature type="compositionally biased region" description="Polar residues" evidence="10">
    <location>
        <begin position="887"/>
        <end position="900"/>
    </location>
</feature>
<feature type="domain" description="Cyclin-like" evidence="11">
    <location>
        <begin position="679"/>
        <end position="779"/>
    </location>
</feature>
<evidence type="ECO:0000256" key="1">
    <source>
        <dbReference type="ARBA" id="ARBA00004123"/>
    </source>
</evidence>
<dbReference type="Gene3D" id="1.10.472.140">
    <property type="match status" value="1"/>
</dbReference>
<evidence type="ECO:0000259" key="14">
    <source>
        <dbReference type="SMART" id="SM01369"/>
    </source>
</evidence>
<feature type="compositionally biased region" description="Polar residues" evidence="10">
    <location>
        <begin position="621"/>
        <end position="634"/>
    </location>
</feature>
<evidence type="ECO:0000256" key="2">
    <source>
        <dbReference type="ARBA" id="ARBA00009475"/>
    </source>
</evidence>
<gene>
    <name evidence="16" type="primary">LOC101848233</name>
</gene>
<keyword evidence="3" id="KW-0678">Repressor</keyword>
<dbReference type="Pfam" id="PF08934">
    <property type="entry name" value="Rb_C"/>
    <property type="match status" value="1"/>
</dbReference>
<feature type="region of interest" description="Disordered" evidence="10">
    <location>
        <begin position="796"/>
        <end position="818"/>
    </location>
</feature>
<feature type="region of interest" description="Disordered" evidence="10">
    <location>
        <begin position="872"/>
        <end position="908"/>
    </location>
</feature>
<comment type="similarity">
    <text evidence="2">Belongs to the retinoblastoma protein (RB) family.</text>
</comment>
<evidence type="ECO:0000256" key="4">
    <source>
        <dbReference type="ARBA" id="ARBA00022553"/>
    </source>
</evidence>
<evidence type="ECO:0000259" key="12">
    <source>
        <dbReference type="SMART" id="SM01367"/>
    </source>
</evidence>
<dbReference type="Pfam" id="PF11934">
    <property type="entry name" value="DUF3452"/>
    <property type="match status" value="1"/>
</dbReference>
<dbReference type="SMART" id="SM01367">
    <property type="entry name" value="DUF3452"/>
    <property type="match status" value="1"/>
</dbReference>
<keyword evidence="9" id="KW-0131">Cell cycle</keyword>